<evidence type="ECO:0000256" key="3">
    <source>
        <dbReference type="ARBA" id="ARBA00022692"/>
    </source>
</evidence>
<dbReference type="InterPro" id="IPR050368">
    <property type="entry name" value="ClC-type_chloride_channel"/>
</dbReference>
<feature type="transmembrane region" description="Helical" evidence="11">
    <location>
        <begin position="297"/>
        <end position="321"/>
    </location>
</feature>
<gene>
    <name evidence="13" type="ORF">BE21_27810</name>
</gene>
<evidence type="ECO:0000256" key="7">
    <source>
        <dbReference type="ARBA" id="ARBA00023173"/>
    </source>
</evidence>
<dbReference type="InterPro" id="IPR046342">
    <property type="entry name" value="CBS_dom_sf"/>
</dbReference>
<dbReference type="EMBL" id="JEME01001223">
    <property type="protein sequence ID" value="KYG07719.1"/>
    <property type="molecule type" value="Genomic_DNA"/>
</dbReference>
<sequence length="633" mass="64644">MSSVHAPNTAAGESIPVAPSMSPTLEDLRVPAPGAAVDRRIVLVSGLAIAIAGAAFLAAELLTALIAVITNLAFFGRLSAAPASPADHHAGALVLVIPIAGALVVGLMARYGSQAIRGHGIPEAMEQVLFNQSRIPPRMTLLKPLSAAVAIGTGGPFGAEGPIIATGGALGSLVGQLLRITADERKTLLAAGAAAGMSATFGSPVAAVLLAIELLLFEYRPRSVIPVALAAATAAAARLAAGATAPAFEMSAVAPSTGPALAFYIALGAALGVAAMGATRAIYAIEEAFERLPIHWMWWPAIGAVAIGAVGYVAPQTLGVGYDNIDDILSGRLALAALVSLSVLKFVSWSIALGSGTSGGTLAPLFTIGGGLGAILGLGAAALFPWLGVDARVAALVGMAAIFAGASRALLASVVFAFETTRQPMGLLPLLGGCSAAFLVSSLLMRHSIMTEKLARRGARVMVEYAADHLAQILVRDVASRPAVTLAADDTVEAARAFLLSRAEGSRHQGFPVVDRGGDLVGVVTQRDLLTEQPGALSVRDLLRRPPAVVFEDSSLREAADHMVTEGVGRLPVVSREAQRKVIGVLTRSDLLDAHRSRIEAGQRRELAFAAARRFGDRAAVAGLAADGSAGRS</sequence>
<evidence type="ECO:0000256" key="10">
    <source>
        <dbReference type="PROSITE-ProRule" id="PRU00703"/>
    </source>
</evidence>
<evidence type="ECO:0000259" key="12">
    <source>
        <dbReference type="PROSITE" id="PS51371"/>
    </source>
</evidence>
<evidence type="ECO:0000313" key="14">
    <source>
        <dbReference type="Proteomes" id="UP000075502"/>
    </source>
</evidence>
<keyword evidence="4 11" id="KW-1133">Transmembrane helix</keyword>
<dbReference type="CDD" id="cd02205">
    <property type="entry name" value="CBS_pair_SF"/>
    <property type="match status" value="1"/>
</dbReference>
<organism evidence="13 14">
    <name type="scientific">Sorangium cellulosum</name>
    <name type="common">Polyangium cellulosum</name>
    <dbReference type="NCBI Taxonomy" id="56"/>
    <lineage>
        <taxon>Bacteria</taxon>
        <taxon>Pseudomonadati</taxon>
        <taxon>Myxococcota</taxon>
        <taxon>Polyangia</taxon>
        <taxon>Polyangiales</taxon>
        <taxon>Polyangiaceae</taxon>
        <taxon>Sorangium</taxon>
    </lineage>
</organism>
<feature type="transmembrane region" description="Helical" evidence="11">
    <location>
        <begin position="188"/>
        <end position="212"/>
    </location>
</feature>
<dbReference type="InterPro" id="IPR001807">
    <property type="entry name" value="ClC"/>
</dbReference>
<feature type="transmembrane region" description="Helical" evidence="11">
    <location>
        <begin position="365"/>
        <end position="386"/>
    </location>
</feature>
<accession>A0A150TSN4</accession>
<dbReference type="PROSITE" id="PS51371">
    <property type="entry name" value="CBS"/>
    <property type="match status" value="2"/>
</dbReference>
<feature type="transmembrane region" description="Helical" evidence="11">
    <location>
        <begin position="424"/>
        <end position="444"/>
    </location>
</feature>
<name>A0A150TSN4_SORCE</name>
<proteinExistence type="predicted"/>
<dbReference type="Pfam" id="PF00654">
    <property type="entry name" value="Voltage_CLC"/>
    <property type="match status" value="1"/>
</dbReference>
<feature type="transmembrane region" description="Helical" evidence="11">
    <location>
        <begin position="89"/>
        <end position="109"/>
    </location>
</feature>
<dbReference type="SUPFAM" id="SSF54631">
    <property type="entry name" value="CBS-domain pair"/>
    <property type="match status" value="1"/>
</dbReference>
<comment type="caution">
    <text evidence="13">The sequence shown here is derived from an EMBL/GenBank/DDBJ whole genome shotgun (WGS) entry which is preliminary data.</text>
</comment>
<evidence type="ECO:0000256" key="4">
    <source>
        <dbReference type="ARBA" id="ARBA00022989"/>
    </source>
</evidence>
<evidence type="ECO:0000256" key="6">
    <source>
        <dbReference type="ARBA" id="ARBA00023136"/>
    </source>
</evidence>
<evidence type="ECO:0000256" key="8">
    <source>
        <dbReference type="ARBA" id="ARBA00023214"/>
    </source>
</evidence>
<dbReference type="Gene3D" id="3.10.580.10">
    <property type="entry name" value="CBS-domain"/>
    <property type="match status" value="2"/>
</dbReference>
<dbReference type="AlphaFoldDB" id="A0A150TSN4"/>
<evidence type="ECO:0000256" key="1">
    <source>
        <dbReference type="ARBA" id="ARBA00004141"/>
    </source>
</evidence>
<dbReference type="GO" id="GO:0034707">
    <property type="term" value="C:chloride channel complex"/>
    <property type="evidence" value="ECO:0007669"/>
    <property type="project" value="UniProtKB-KW"/>
</dbReference>
<evidence type="ECO:0000256" key="9">
    <source>
        <dbReference type="ARBA" id="ARBA00023303"/>
    </source>
</evidence>
<dbReference type="GO" id="GO:0005254">
    <property type="term" value="F:chloride channel activity"/>
    <property type="evidence" value="ECO:0007669"/>
    <property type="project" value="UniProtKB-KW"/>
</dbReference>
<evidence type="ECO:0000313" key="13">
    <source>
        <dbReference type="EMBL" id="KYG07719.1"/>
    </source>
</evidence>
<dbReference type="SMART" id="SM00116">
    <property type="entry name" value="CBS"/>
    <property type="match status" value="2"/>
</dbReference>
<dbReference type="SUPFAM" id="SSF81340">
    <property type="entry name" value="Clc chloride channel"/>
    <property type="match status" value="1"/>
</dbReference>
<keyword evidence="3 11" id="KW-0812">Transmembrane</keyword>
<protein>
    <submittedName>
        <fullName evidence="13">Chloride channel protein</fullName>
    </submittedName>
</protein>
<keyword evidence="10" id="KW-0129">CBS domain</keyword>
<feature type="transmembrane region" description="Helical" evidence="11">
    <location>
        <begin position="260"/>
        <end position="285"/>
    </location>
</feature>
<keyword evidence="8" id="KW-0868">Chloride</keyword>
<feature type="transmembrane region" description="Helical" evidence="11">
    <location>
        <begin position="393"/>
        <end position="418"/>
    </location>
</feature>
<reference evidence="13 14" key="1">
    <citation type="submission" date="2014-02" db="EMBL/GenBank/DDBJ databases">
        <title>The small core and large imbalanced accessory genome model reveals a collaborative survival strategy of Sorangium cellulosum strains in nature.</title>
        <authorList>
            <person name="Han K."/>
            <person name="Peng R."/>
            <person name="Blom J."/>
            <person name="Li Y.-Z."/>
        </authorList>
    </citation>
    <scope>NUCLEOTIDE SEQUENCE [LARGE SCALE GENOMIC DNA]</scope>
    <source>
        <strain evidence="13 14">So0007-03</strain>
    </source>
</reference>
<feature type="domain" description="CBS" evidence="12">
    <location>
        <begin position="543"/>
        <end position="601"/>
    </location>
</feature>
<keyword evidence="9" id="KW-0407">Ion channel</keyword>
<dbReference type="Gene3D" id="1.10.3080.10">
    <property type="entry name" value="Clc chloride channel"/>
    <property type="match status" value="1"/>
</dbReference>
<comment type="subcellular location">
    <subcellularLocation>
        <location evidence="1">Membrane</location>
        <topology evidence="1">Multi-pass membrane protein</topology>
    </subcellularLocation>
</comment>
<dbReference type="CDD" id="cd00400">
    <property type="entry name" value="Voltage_gated_ClC"/>
    <property type="match status" value="1"/>
</dbReference>
<evidence type="ECO:0000256" key="11">
    <source>
        <dbReference type="SAM" id="Phobius"/>
    </source>
</evidence>
<dbReference type="Pfam" id="PF00571">
    <property type="entry name" value="CBS"/>
    <property type="match status" value="2"/>
</dbReference>
<keyword evidence="5" id="KW-0406">Ion transport</keyword>
<keyword evidence="2" id="KW-0813">Transport</keyword>
<dbReference type="InterPro" id="IPR014743">
    <property type="entry name" value="Cl-channel_core"/>
</dbReference>
<evidence type="ECO:0000256" key="2">
    <source>
        <dbReference type="ARBA" id="ARBA00022448"/>
    </source>
</evidence>
<dbReference type="PANTHER" id="PTHR43427">
    <property type="entry name" value="CHLORIDE CHANNEL PROTEIN CLC-E"/>
    <property type="match status" value="1"/>
</dbReference>
<evidence type="ECO:0000256" key="5">
    <source>
        <dbReference type="ARBA" id="ARBA00023065"/>
    </source>
</evidence>
<dbReference type="PANTHER" id="PTHR43427:SF6">
    <property type="entry name" value="CHLORIDE CHANNEL PROTEIN CLC-E"/>
    <property type="match status" value="1"/>
</dbReference>
<feature type="transmembrane region" description="Helical" evidence="11">
    <location>
        <begin position="333"/>
        <end position="353"/>
    </location>
</feature>
<keyword evidence="6 11" id="KW-0472">Membrane</keyword>
<keyword evidence="7" id="KW-0869">Chloride channel</keyword>
<feature type="domain" description="CBS" evidence="12">
    <location>
        <begin position="479"/>
        <end position="539"/>
    </location>
</feature>
<feature type="transmembrane region" description="Helical" evidence="11">
    <location>
        <begin position="224"/>
        <end position="248"/>
    </location>
</feature>
<dbReference type="InterPro" id="IPR000644">
    <property type="entry name" value="CBS_dom"/>
</dbReference>
<dbReference type="PRINTS" id="PR00762">
    <property type="entry name" value="CLCHANNEL"/>
</dbReference>
<feature type="transmembrane region" description="Helical" evidence="11">
    <location>
        <begin position="41"/>
        <end position="69"/>
    </location>
</feature>
<dbReference type="Proteomes" id="UP000075502">
    <property type="component" value="Unassembled WGS sequence"/>
</dbReference>